<dbReference type="AlphaFoldDB" id="A0A1I8GSC4"/>
<reference evidence="2" key="1">
    <citation type="submission" date="2016-11" db="UniProtKB">
        <authorList>
            <consortium name="WormBaseParasite"/>
        </authorList>
    </citation>
    <scope>IDENTIFICATION</scope>
</reference>
<proteinExistence type="predicted"/>
<evidence type="ECO:0000313" key="1">
    <source>
        <dbReference type="Proteomes" id="UP000095280"/>
    </source>
</evidence>
<organism evidence="1 2">
    <name type="scientific">Macrostomum lignano</name>
    <dbReference type="NCBI Taxonomy" id="282301"/>
    <lineage>
        <taxon>Eukaryota</taxon>
        <taxon>Metazoa</taxon>
        <taxon>Spiralia</taxon>
        <taxon>Lophotrochozoa</taxon>
        <taxon>Platyhelminthes</taxon>
        <taxon>Rhabditophora</taxon>
        <taxon>Macrostomorpha</taxon>
        <taxon>Macrostomida</taxon>
        <taxon>Macrostomidae</taxon>
        <taxon>Macrostomum</taxon>
    </lineage>
</organism>
<dbReference type="Proteomes" id="UP000095280">
    <property type="component" value="Unplaced"/>
</dbReference>
<name>A0A1I8GSC4_9PLAT</name>
<keyword evidence="1" id="KW-1185">Reference proteome</keyword>
<sequence>MTNLRSTLRLTTRSHSSRWIAPRQTALLS</sequence>
<evidence type="ECO:0000313" key="2">
    <source>
        <dbReference type="WBParaSite" id="maker-uti_cns_0002922-snap-gene-0.10-mRNA-1"/>
    </source>
</evidence>
<dbReference type="WBParaSite" id="maker-uti_cns_0002922-snap-gene-0.10-mRNA-1">
    <property type="protein sequence ID" value="maker-uti_cns_0002922-snap-gene-0.10-mRNA-1"/>
    <property type="gene ID" value="maker-uti_cns_0002922-snap-gene-0.10"/>
</dbReference>
<accession>A0A1I8GSC4</accession>
<protein>
    <submittedName>
        <fullName evidence="2">Uncharacterized protein</fullName>
    </submittedName>
</protein>